<dbReference type="InterPro" id="IPR014710">
    <property type="entry name" value="RmlC-like_jellyroll"/>
</dbReference>
<evidence type="ECO:0000256" key="2">
    <source>
        <dbReference type="ARBA" id="ARBA00023125"/>
    </source>
</evidence>
<dbReference type="InterPro" id="IPR018490">
    <property type="entry name" value="cNMP-bd_dom_sf"/>
</dbReference>
<dbReference type="SMART" id="SM00419">
    <property type="entry name" value="HTH_CRP"/>
    <property type="match status" value="1"/>
</dbReference>
<dbReference type="PROSITE" id="PS51063">
    <property type="entry name" value="HTH_CRP_2"/>
    <property type="match status" value="1"/>
</dbReference>
<feature type="domain" description="Cyclic nucleotide-binding" evidence="4">
    <location>
        <begin position="23"/>
        <end position="93"/>
    </location>
</feature>
<evidence type="ECO:0000256" key="3">
    <source>
        <dbReference type="ARBA" id="ARBA00023163"/>
    </source>
</evidence>
<dbReference type="PANTHER" id="PTHR24567">
    <property type="entry name" value="CRP FAMILY TRANSCRIPTIONAL REGULATORY PROTEIN"/>
    <property type="match status" value="1"/>
</dbReference>
<sequence>MTETNVALCKVCQYRKICIPESLLPSLEEAKGQKIASDHAQQISFQKGKLVYQQGDKFSSIFTIRSGCIKTYSLDAEGEELIEGLFYPGEFLGLDCISFKAYTHFAEAKEDSNLCLINYHDLESLASRESQLALHISKAISSQLSKQLKWAQSFSQGNAEQRLITWIFIISSKLGLVNKSRYRFSIPIKHAEMAKMLHMRPESLSRVITKLNKEGLITLSTKECEVNDRGKLFKELPEVSNY</sequence>
<evidence type="ECO:0008006" key="7">
    <source>
        <dbReference type="Google" id="ProtNLM"/>
    </source>
</evidence>
<dbReference type="Pfam" id="PF00027">
    <property type="entry name" value="cNMP_binding"/>
    <property type="match status" value="1"/>
</dbReference>
<reference evidence="6" key="1">
    <citation type="submission" date="2018-05" db="EMBL/GenBank/DDBJ databases">
        <authorList>
            <person name="Lanie J.A."/>
            <person name="Ng W.-L."/>
            <person name="Kazmierczak K.M."/>
            <person name="Andrzejewski T.M."/>
            <person name="Davidsen T.M."/>
            <person name="Wayne K.J."/>
            <person name="Tettelin H."/>
            <person name="Glass J.I."/>
            <person name="Rusch D."/>
            <person name="Podicherti R."/>
            <person name="Tsui H.-C.T."/>
            <person name="Winkler M.E."/>
        </authorList>
    </citation>
    <scope>NUCLEOTIDE SEQUENCE</scope>
</reference>
<dbReference type="InterPro" id="IPR036390">
    <property type="entry name" value="WH_DNA-bd_sf"/>
</dbReference>
<keyword evidence="3" id="KW-0804">Transcription</keyword>
<dbReference type="InterPro" id="IPR000595">
    <property type="entry name" value="cNMP-bd_dom"/>
</dbReference>
<dbReference type="GO" id="GO:0003700">
    <property type="term" value="F:DNA-binding transcription factor activity"/>
    <property type="evidence" value="ECO:0007669"/>
    <property type="project" value="TreeGrafter"/>
</dbReference>
<dbReference type="AlphaFoldDB" id="A0A381YNF0"/>
<dbReference type="InterPro" id="IPR050397">
    <property type="entry name" value="Env_Response_Regulators"/>
</dbReference>
<protein>
    <recommendedName>
        <fullName evidence="7">HTH crp-type domain-containing protein</fullName>
    </recommendedName>
</protein>
<dbReference type="SUPFAM" id="SSF51206">
    <property type="entry name" value="cAMP-binding domain-like"/>
    <property type="match status" value="1"/>
</dbReference>
<proteinExistence type="predicted"/>
<dbReference type="InterPro" id="IPR012318">
    <property type="entry name" value="HTH_CRP"/>
</dbReference>
<evidence type="ECO:0000259" key="5">
    <source>
        <dbReference type="PROSITE" id="PS51063"/>
    </source>
</evidence>
<dbReference type="PROSITE" id="PS50042">
    <property type="entry name" value="CNMP_BINDING_3"/>
    <property type="match status" value="1"/>
</dbReference>
<dbReference type="SMART" id="SM00100">
    <property type="entry name" value="cNMP"/>
    <property type="match status" value="1"/>
</dbReference>
<dbReference type="EMBL" id="UINC01018573">
    <property type="protein sequence ID" value="SVA78132.1"/>
    <property type="molecule type" value="Genomic_DNA"/>
</dbReference>
<dbReference type="GO" id="GO:0005829">
    <property type="term" value="C:cytosol"/>
    <property type="evidence" value="ECO:0007669"/>
    <property type="project" value="TreeGrafter"/>
</dbReference>
<keyword evidence="1" id="KW-0805">Transcription regulation</keyword>
<dbReference type="CDD" id="cd00038">
    <property type="entry name" value="CAP_ED"/>
    <property type="match status" value="1"/>
</dbReference>
<evidence type="ECO:0000259" key="4">
    <source>
        <dbReference type="PROSITE" id="PS50042"/>
    </source>
</evidence>
<dbReference type="InterPro" id="IPR036388">
    <property type="entry name" value="WH-like_DNA-bd_sf"/>
</dbReference>
<feature type="domain" description="HTH crp-type" evidence="5">
    <location>
        <begin position="157"/>
        <end position="230"/>
    </location>
</feature>
<keyword evidence="2" id="KW-0238">DNA-binding</keyword>
<name>A0A381YNF0_9ZZZZ</name>
<dbReference type="Gene3D" id="2.60.120.10">
    <property type="entry name" value="Jelly Rolls"/>
    <property type="match status" value="1"/>
</dbReference>
<dbReference type="PANTHER" id="PTHR24567:SF75">
    <property type="entry name" value="FUMARATE AND NITRATE REDUCTION REGULATORY PROTEIN"/>
    <property type="match status" value="1"/>
</dbReference>
<dbReference type="Gene3D" id="1.10.10.10">
    <property type="entry name" value="Winged helix-like DNA-binding domain superfamily/Winged helix DNA-binding domain"/>
    <property type="match status" value="1"/>
</dbReference>
<accession>A0A381YNF0</accession>
<organism evidence="6">
    <name type="scientific">marine metagenome</name>
    <dbReference type="NCBI Taxonomy" id="408172"/>
    <lineage>
        <taxon>unclassified sequences</taxon>
        <taxon>metagenomes</taxon>
        <taxon>ecological metagenomes</taxon>
    </lineage>
</organism>
<evidence type="ECO:0000313" key="6">
    <source>
        <dbReference type="EMBL" id="SVA78132.1"/>
    </source>
</evidence>
<evidence type="ECO:0000256" key="1">
    <source>
        <dbReference type="ARBA" id="ARBA00023015"/>
    </source>
</evidence>
<dbReference type="GO" id="GO:0003677">
    <property type="term" value="F:DNA binding"/>
    <property type="evidence" value="ECO:0007669"/>
    <property type="project" value="UniProtKB-KW"/>
</dbReference>
<dbReference type="SUPFAM" id="SSF46785">
    <property type="entry name" value="Winged helix' DNA-binding domain"/>
    <property type="match status" value="1"/>
</dbReference>
<gene>
    <name evidence="6" type="ORF">METZ01_LOCUS130986</name>
</gene>
<dbReference type="Pfam" id="PF13545">
    <property type="entry name" value="HTH_Crp_2"/>
    <property type="match status" value="1"/>
</dbReference>